<dbReference type="OrthoDB" id="1680616at2"/>
<comment type="caution">
    <text evidence="1">The sequence shown here is derived from an EMBL/GenBank/DDBJ whole genome shotgun (WGS) entry which is preliminary data.</text>
</comment>
<gene>
    <name evidence="1" type="ORF">BKP35_10940</name>
</gene>
<dbReference type="RefSeq" id="WP_071313390.1">
    <property type="nucleotide sequence ID" value="NZ_MLQQ01000021.1"/>
</dbReference>
<keyword evidence="2" id="KW-1185">Reference proteome</keyword>
<evidence type="ECO:0000313" key="1">
    <source>
        <dbReference type="EMBL" id="OIJ12311.1"/>
    </source>
</evidence>
<dbReference type="InterPro" id="IPR021525">
    <property type="entry name" value="DUF3189"/>
</dbReference>
<accession>A0A1S2LIS6</accession>
<name>A0A1S2LIS6_9BACI</name>
<protein>
    <submittedName>
        <fullName evidence="1">ABC transporter</fullName>
    </submittedName>
</protein>
<dbReference type="Pfam" id="PF11385">
    <property type="entry name" value="DUF3189"/>
    <property type="match status" value="1"/>
</dbReference>
<dbReference type="EMBL" id="MLQQ01000021">
    <property type="protein sequence ID" value="OIJ12311.1"/>
    <property type="molecule type" value="Genomic_DNA"/>
</dbReference>
<organism evidence="1 2">
    <name type="scientific">Anaerobacillus arseniciselenatis</name>
    <dbReference type="NCBI Taxonomy" id="85682"/>
    <lineage>
        <taxon>Bacteria</taxon>
        <taxon>Bacillati</taxon>
        <taxon>Bacillota</taxon>
        <taxon>Bacilli</taxon>
        <taxon>Bacillales</taxon>
        <taxon>Bacillaceae</taxon>
        <taxon>Anaerobacillus</taxon>
    </lineage>
</organism>
<evidence type="ECO:0000313" key="2">
    <source>
        <dbReference type="Proteomes" id="UP000180098"/>
    </source>
</evidence>
<sequence length="172" mass="19306">MIYIYNCYGGTHSSAMAAAYHLKKLPEDRIPSKEEILNIDIFNKLTPKDMGRIIFHGIDEDGHKVYTLGRGSSKAMIPALNELFLLLNDGTKTDKVIFSNASPTVPLAMTFGGLFSRRLHIDFIGIPLLVKGAKQTYHNTITLVKRTIEIGKTTKNQIEILENKNLEVNKLF</sequence>
<proteinExistence type="predicted"/>
<dbReference type="Proteomes" id="UP000180098">
    <property type="component" value="Unassembled WGS sequence"/>
</dbReference>
<reference evidence="1 2" key="1">
    <citation type="submission" date="2016-10" db="EMBL/GenBank/DDBJ databases">
        <title>Draft genome sequences of four alkaliphilic bacteria belonging to the Anaerobacillus genus.</title>
        <authorList>
            <person name="Bassil N.M."/>
            <person name="Lloyd J.R."/>
        </authorList>
    </citation>
    <scope>NUCLEOTIDE SEQUENCE [LARGE SCALE GENOMIC DNA]</scope>
    <source>
        <strain evidence="1 2">DSM 15340</strain>
    </source>
</reference>
<dbReference type="AlphaFoldDB" id="A0A1S2LIS6"/>